<dbReference type="InterPro" id="IPR007624">
    <property type="entry name" value="RNA_pol_sigma70_r3"/>
</dbReference>
<dbReference type="InterPro" id="IPR013325">
    <property type="entry name" value="RNA_pol_sigma_r2"/>
</dbReference>
<dbReference type="EMBL" id="JANARS010000003">
    <property type="protein sequence ID" value="MCP3421855.1"/>
    <property type="molecule type" value="Genomic_DNA"/>
</dbReference>
<evidence type="ECO:0000259" key="7">
    <source>
        <dbReference type="Pfam" id="PF04545"/>
    </source>
</evidence>
<dbReference type="CDD" id="cd06171">
    <property type="entry name" value="Sigma70_r4"/>
    <property type="match status" value="1"/>
</dbReference>
<evidence type="ECO:0000313" key="9">
    <source>
        <dbReference type="Proteomes" id="UP001204524"/>
    </source>
</evidence>
<dbReference type="PANTHER" id="PTHR30385:SF4">
    <property type="entry name" value="RNA POLYMERASE SIGMA-E FACTOR"/>
    <property type="match status" value="1"/>
</dbReference>
<feature type="domain" description="RNA polymerase sigma-70 region 4" evidence="7">
    <location>
        <begin position="219"/>
        <end position="266"/>
    </location>
</feature>
<dbReference type="Pfam" id="PF04545">
    <property type="entry name" value="Sigma70_r4"/>
    <property type="match status" value="1"/>
</dbReference>
<keyword evidence="9" id="KW-1185">Reference proteome</keyword>
<dbReference type="InterPro" id="IPR013324">
    <property type="entry name" value="RNA_pol_sigma_r3/r4-like"/>
</dbReference>
<dbReference type="InterPro" id="IPR007627">
    <property type="entry name" value="RNA_pol_sigma70_r2"/>
</dbReference>
<evidence type="ECO:0000256" key="4">
    <source>
        <dbReference type="ARBA" id="ARBA00023163"/>
    </source>
</evidence>
<evidence type="ECO:0000259" key="5">
    <source>
        <dbReference type="Pfam" id="PF04539"/>
    </source>
</evidence>
<sequence length="276" mass="30163">MSIASALPAGHIPAQLRTALPLEGKARARRTDAIVCDLRDVRRKADAHDLTRQLIETNAAVARSMASRYRNRGIDLDDLEQVALLGLTKAAQRFDPAAGHDFLSFAVPTIRGELRRHFRDSGWMVRPPRRVQDLQTRIASAQEELEAQLGRSPRPSEVATHLEEDISAVVEALAADGCFTPTSLDAPVADGSSALGDLLGDEDRALAQAEAKVMLDPLMRGLTARDRRIVRLRYFHEQTQQEIADAVGLTQAQVSRVLTRILADLRAGLGERTAAA</sequence>
<evidence type="ECO:0000313" key="8">
    <source>
        <dbReference type="EMBL" id="MCP3421855.1"/>
    </source>
</evidence>
<proteinExistence type="predicted"/>
<gene>
    <name evidence="8" type="ORF">NCI01_08625</name>
</gene>
<keyword evidence="4" id="KW-0804">Transcription</keyword>
<name>A0ABT1KVR9_9ACTN</name>
<reference evidence="8 9" key="1">
    <citation type="submission" date="2022-06" db="EMBL/GenBank/DDBJ databases">
        <authorList>
            <person name="So Y."/>
        </authorList>
    </citation>
    <scope>NUCLEOTIDE SEQUENCE [LARGE SCALE GENOMIC DNA]</scope>
    <source>
        <strain evidence="8 9">STR3</strain>
    </source>
</reference>
<evidence type="ECO:0000256" key="2">
    <source>
        <dbReference type="ARBA" id="ARBA00023082"/>
    </source>
</evidence>
<evidence type="ECO:0000256" key="1">
    <source>
        <dbReference type="ARBA" id="ARBA00023015"/>
    </source>
</evidence>
<dbReference type="PRINTS" id="PR00046">
    <property type="entry name" value="SIGMA70FCT"/>
</dbReference>
<dbReference type="SUPFAM" id="SSF88659">
    <property type="entry name" value="Sigma3 and sigma4 domains of RNA polymerase sigma factors"/>
    <property type="match status" value="2"/>
</dbReference>
<dbReference type="NCBIfam" id="TIGR02937">
    <property type="entry name" value="sigma70-ECF"/>
    <property type="match status" value="1"/>
</dbReference>
<keyword evidence="3" id="KW-0238">DNA-binding</keyword>
<organism evidence="8 9">
    <name type="scientific">Nocardioides pinisoli</name>
    <dbReference type="NCBI Taxonomy" id="2950279"/>
    <lineage>
        <taxon>Bacteria</taxon>
        <taxon>Bacillati</taxon>
        <taxon>Actinomycetota</taxon>
        <taxon>Actinomycetes</taxon>
        <taxon>Propionibacteriales</taxon>
        <taxon>Nocardioidaceae</taxon>
        <taxon>Nocardioides</taxon>
    </lineage>
</organism>
<protein>
    <submittedName>
        <fullName evidence="8">Sigma-70 family RNA polymerase sigma factor</fullName>
    </submittedName>
</protein>
<dbReference type="Gene3D" id="1.20.120.1810">
    <property type="match status" value="1"/>
</dbReference>
<feature type="domain" description="RNA polymerase sigma-70 region 2" evidence="6">
    <location>
        <begin position="54"/>
        <end position="123"/>
    </location>
</feature>
<dbReference type="PANTHER" id="PTHR30385">
    <property type="entry name" value="SIGMA FACTOR F FLAGELLAR"/>
    <property type="match status" value="1"/>
</dbReference>
<evidence type="ECO:0000259" key="6">
    <source>
        <dbReference type="Pfam" id="PF04542"/>
    </source>
</evidence>
<dbReference type="SUPFAM" id="SSF88946">
    <property type="entry name" value="Sigma2 domain of RNA polymerase sigma factors"/>
    <property type="match status" value="1"/>
</dbReference>
<accession>A0ABT1KVR9</accession>
<dbReference type="Proteomes" id="UP001204524">
    <property type="component" value="Unassembled WGS sequence"/>
</dbReference>
<dbReference type="Pfam" id="PF04542">
    <property type="entry name" value="Sigma70_r2"/>
    <property type="match status" value="1"/>
</dbReference>
<dbReference type="InterPro" id="IPR014284">
    <property type="entry name" value="RNA_pol_sigma-70_dom"/>
</dbReference>
<keyword evidence="2" id="KW-0731">Sigma factor</keyword>
<keyword evidence="1" id="KW-0805">Transcription regulation</keyword>
<comment type="caution">
    <text evidence="8">The sequence shown here is derived from an EMBL/GenBank/DDBJ whole genome shotgun (WGS) entry which is preliminary data.</text>
</comment>
<evidence type="ECO:0000256" key="3">
    <source>
        <dbReference type="ARBA" id="ARBA00023125"/>
    </source>
</evidence>
<dbReference type="RefSeq" id="WP_254181237.1">
    <property type="nucleotide sequence ID" value="NZ_JANARS010000003.1"/>
</dbReference>
<dbReference type="Gene3D" id="1.20.140.160">
    <property type="match status" value="1"/>
</dbReference>
<feature type="domain" description="RNA polymerase sigma-70 region 3" evidence="5">
    <location>
        <begin position="137"/>
        <end position="203"/>
    </location>
</feature>
<dbReference type="InterPro" id="IPR007630">
    <property type="entry name" value="RNA_pol_sigma70_r4"/>
</dbReference>
<dbReference type="Pfam" id="PF04539">
    <property type="entry name" value="Sigma70_r3"/>
    <property type="match status" value="1"/>
</dbReference>
<dbReference type="InterPro" id="IPR000943">
    <property type="entry name" value="RNA_pol_sigma70"/>
</dbReference>